<dbReference type="GO" id="GO:0016646">
    <property type="term" value="F:oxidoreductase activity, acting on the CH-NH group of donors, NAD or NADP as acceptor"/>
    <property type="evidence" value="ECO:0007669"/>
    <property type="project" value="TreeGrafter"/>
</dbReference>
<dbReference type="SUPFAM" id="SSF51735">
    <property type="entry name" value="NAD(P)-binding Rossmann-fold domains"/>
    <property type="match status" value="1"/>
</dbReference>
<dbReference type="OrthoDB" id="7352421at2"/>
<dbReference type="Pfam" id="PF13460">
    <property type="entry name" value="NAD_binding_10"/>
    <property type="match status" value="1"/>
</dbReference>
<dbReference type="CDD" id="cd05244">
    <property type="entry name" value="BVR-B_like_SDR_a"/>
    <property type="match status" value="1"/>
</dbReference>
<evidence type="ECO:0000313" key="2">
    <source>
        <dbReference type="EMBL" id="TDR42469.1"/>
    </source>
</evidence>
<dbReference type="EMBL" id="SNZH01000008">
    <property type="protein sequence ID" value="TDR42469.1"/>
    <property type="molecule type" value="Genomic_DNA"/>
</dbReference>
<name>A0A4R6YVF8_9GAMM</name>
<gene>
    <name evidence="2" type="ORF">DFR29_10852</name>
</gene>
<dbReference type="Proteomes" id="UP000295293">
    <property type="component" value="Unassembled WGS sequence"/>
</dbReference>
<evidence type="ECO:0000313" key="3">
    <source>
        <dbReference type="Proteomes" id="UP000295293"/>
    </source>
</evidence>
<dbReference type="RefSeq" id="WP_133819292.1">
    <property type="nucleotide sequence ID" value="NZ_SNZH01000008.1"/>
</dbReference>
<evidence type="ECO:0000259" key="1">
    <source>
        <dbReference type="Pfam" id="PF13460"/>
    </source>
</evidence>
<sequence>MKIALIGATGFVGSAVLEELLRRGHAVTALARSPARIAARTGLTVIAADVQDAAQVAAGVRGSDAVISAYNPGWNDADLYNQFRKGHDAIVAGVRQAGVKRLLVVGGAGSLYVAPGVQLVDTAQFLDHVPPNIVPGAQAARDALTSLRDEKELEWTFLSPPVGLAPGERTGHYRFGAEEVLMDGDTPAGISVADLAVAIVDEVEQGRYLKQRFTVAA</sequence>
<dbReference type="InterPro" id="IPR036291">
    <property type="entry name" value="NAD(P)-bd_dom_sf"/>
</dbReference>
<dbReference type="PANTHER" id="PTHR43355">
    <property type="entry name" value="FLAVIN REDUCTASE (NADPH)"/>
    <property type="match status" value="1"/>
</dbReference>
<protein>
    <recommendedName>
        <fullName evidence="1">NAD(P)-binding domain-containing protein</fullName>
    </recommendedName>
</protein>
<dbReference type="InterPro" id="IPR051606">
    <property type="entry name" value="Polyketide_Oxido-like"/>
</dbReference>
<dbReference type="Gene3D" id="3.40.50.720">
    <property type="entry name" value="NAD(P)-binding Rossmann-like Domain"/>
    <property type="match status" value="1"/>
</dbReference>
<accession>A0A4R6YVF8</accession>
<keyword evidence="3" id="KW-1185">Reference proteome</keyword>
<dbReference type="PANTHER" id="PTHR43355:SF2">
    <property type="entry name" value="FLAVIN REDUCTASE (NADPH)"/>
    <property type="match status" value="1"/>
</dbReference>
<organism evidence="2 3">
    <name type="scientific">Tahibacter aquaticus</name>
    <dbReference type="NCBI Taxonomy" id="520092"/>
    <lineage>
        <taxon>Bacteria</taxon>
        <taxon>Pseudomonadati</taxon>
        <taxon>Pseudomonadota</taxon>
        <taxon>Gammaproteobacteria</taxon>
        <taxon>Lysobacterales</taxon>
        <taxon>Rhodanobacteraceae</taxon>
        <taxon>Tahibacter</taxon>
    </lineage>
</organism>
<proteinExistence type="predicted"/>
<dbReference type="InterPro" id="IPR016040">
    <property type="entry name" value="NAD(P)-bd_dom"/>
</dbReference>
<feature type="domain" description="NAD(P)-binding" evidence="1">
    <location>
        <begin position="7"/>
        <end position="202"/>
    </location>
</feature>
<dbReference type="AlphaFoldDB" id="A0A4R6YVF8"/>
<comment type="caution">
    <text evidence="2">The sequence shown here is derived from an EMBL/GenBank/DDBJ whole genome shotgun (WGS) entry which is preliminary data.</text>
</comment>
<reference evidence="2 3" key="1">
    <citation type="submission" date="2019-03" db="EMBL/GenBank/DDBJ databases">
        <title>Genomic Encyclopedia of Type Strains, Phase IV (KMG-IV): sequencing the most valuable type-strain genomes for metagenomic binning, comparative biology and taxonomic classification.</title>
        <authorList>
            <person name="Goeker M."/>
        </authorList>
    </citation>
    <scope>NUCLEOTIDE SEQUENCE [LARGE SCALE GENOMIC DNA]</scope>
    <source>
        <strain evidence="2 3">DSM 21667</strain>
    </source>
</reference>